<dbReference type="HOGENOM" id="CLU_1682996_0_0_7"/>
<proteinExistence type="predicted"/>
<dbReference type="KEGG" id="scl:sce0149"/>
<dbReference type="InterPro" id="IPR012337">
    <property type="entry name" value="RNaseH-like_sf"/>
</dbReference>
<evidence type="ECO:0000313" key="2">
    <source>
        <dbReference type="Proteomes" id="UP000002139"/>
    </source>
</evidence>
<dbReference type="Proteomes" id="UP000002139">
    <property type="component" value="Chromosome"/>
</dbReference>
<organism evidence="1 2">
    <name type="scientific">Sorangium cellulosum (strain So ce56)</name>
    <name type="common">Polyangium cellulosum (strain So ce56)</name>
    <dbReference type="NCBI Taxonomy" id="448385"/>
    <lineage>
        <taxon>Bacteria</taxon>
        <taxon>Pseudomonadati</taxon>
        <taxon>Myxococcota</taxon>
        <taxon>Polyangia</taxon>
        <taxon>Polyangiales</taxon>
        <taxon>Polyangiaceae</taxon>
        <taxon>Sorangium</taxon>
    </lineage>
</organism>
<reference evidence="1 2" key="1">
    <citation type="journal article" date="2007" name="Nat. Biotechnol.">
        <title>Complete genome sequence of the myxobacterium Sorangium cellulosum.</title>
        <authorList>
            <person name="Schneiker S."/>
            <person name="Perlova O."/>
            <person name="Kaiser O."/>
            <person name="Gerth K."/>
            <person name="Alici A."/>
            <person name="Altmeyer M.O."/>
            <person name="Bartels D."/>
            <person name="Bekel T."/>
            <person name="Beyer S."/>
            <person name="Bode E."/>
            <person name="Bode H.B."/>
            <person name="Bolten C.J."/>
            <person name="Choudhuri J.V."/>
            <person name="Doss S."/>
            <person name="Elnakady Y.A."/>
            <person name="Frank B."/>
            <person name="Gaigalat L."/>
            <person name="Goesmann A."/>
            <person name="Groeger C."/>
            <person name="Gross F."/>
            <person name="Jelsbak L."/>
            <person name="Jelsbak L."/>
            <person name="Kalinowski J."/>
            <person name="Kegler C."/>
            <person name="Knauber T."/>
            <person name="Konietzny S."/>
            <person name="Kopp M."/>
            <person name="Krause L."/>
            <person name="Krug D."/>
            <person name="Linke B."/>
            <person name="Mahmud T."/>
            <person name="Martinez-Arias R."/>
            <person name="McHardy A.C."/>
            <person name="Merai M."/>
            <person name="Meyer F."/>
            <person name="Mormann S."/>
            <person name="Munoz-Dorado J."/>
            <person name="Perez J."/>
            <person name="Pradella S."/>
            <person name="Rachid S."/>
            <person name="Raddatz G."/>
            <person name="Rosenau F."/>
            <person name="Rueckert C."/>
            <person name="Sasse F."/>
            <person name="Scharfe M."/>
            <person name="Schuster S.C."/>
            <person name="Suen G."/>
            <person name="Treuner-Lange A."/>
            <person name="Velicer G.J."/>
            <person name="Vorholter F.-J."/>
            <person name="Weissman K.J."/>
            <person name="Welch R.D."/>
            <person name="Wenzel S.C."/>
            <person name="Whitworth D.E."/>
            <person name="Wilhelm S."/>
            <person name="Wittmann C."/>
            <person name="Bloecker H."/>
            <person name="Puehler A."/>
            <person name="Mueller R."/>
        </authorList>
    </citation>
    <scope>NUCLEOTIDE SEQUENCE [LARGE SCALE GENOMIC DNA]</scope>
    <source>
        <strain evidence="2">So ce56</strain>
    </source>
</reference>
<dbReference type="SUPFAM" id="SSF53098">
    <property type="entry name" value="Ribonuclease H-like"/>
    <property type="match status" value="1"/>
</dbReference>
<dbReference type="GO" id="GO:0003676">
    <property type="term" value="F:nucleic acid binding"/>
    <property type="evidence" value="ECO:0007669"/>
    <property type="project" value="InterPro"/>
</dbReference>
<evidence type="ECO:0000313" key="1">
    <source>
        <dbReference type="EMBL" id="CAN90306.1"/>
    </source>
</evidence>
<accession>A9GLQ1</accession>
<keyword evidence="2" id="KW-1185">Reference proteome</keyword>
<dbReference type="Gene3D" id="3.30.420.10">
    <property type="entry name" value="Ribonuclease H-like superfamily/Ribonuclease H"/>
    <property type="match status" value="1"/>
</dbReference>
<name>A9GLQ1_SORC5</name>
<sequence>MSAHGPQSKHATAGLRVEPTAIHWAVVDGTIDRPVLVDAKTTSAPKGWDEPARLNWYRKELTRILNLYQPRRLAVRDAEAFGPKGRNKSLQDRARIEGVAIELAYSLGVEVQSGAMKTISARLGSKAGKKHIAEDDLRGLDWSEYDDKQREAIMSAASLLEQQ</sequence>
<dbReference type="InterPro" id="IPR036397">
    <property type="entry name" value="RNaseH_sf"/>
</dbReference>
<protein>
    <submittedName>
        <fullName evidence="1">Uncharacterized protein</fullName>
    </submittedName>
</protein>
<dbReference type="OrthoDB" id="495958at2"/>
<dbReference type="EMBL" id="AM746676">
    <property type="protein sequence ID" value="CAN90306.1"/>
    <property type="molecule type" value="Genomic_DNA"/>
</dbReference>
<dbReference type="RefSeq" id="WP_012232784.1">
    <property type="nucleotide sequence ID" value="NC_010162.1"/>
</dbReference>
<gene>
    <name evidence="1" type="ordered locus">sce0149</name>
</gene>
<dbReference type="STRING" id="448385.sce0149"/>
<dbReference type="AlphaFoldDB" id="A9GLQ1"/>